<accession>A0A2I1X9J1</accession>
<dbReference type="EMBL" id="PKJO01000022">
    <property type="protein sequence ID" value="PLA39263.1"/>
    <property type="molecule type" value="Genomic_DNA"/>
</dbReference>
<dbReference type="RefSeq" id="WP_019271290.1">
    <property type="nucleotide sequence ID" value="NZ_PKJO01000022.1"/>
</dbReference>
<dbReference type="AlphaFoldDB" id="A0A2I1X9J1"/>
<proteinExistence type="predicted"/>
<gene>
    <name evidence="1" type="ORF">CYK00_11590</name>
</gene>
<organism evidence="1 2">
    <name type="scientific">Neisseria sicca</name>
    <dbReference type="NCBI Taxonomy" id="490"/>
    <lineage>
        <taxon>Bacteria</taxon>
        <taxon>Pseudomonadati</taxon>
        <taxon>Pseudomonadota</taxon>
        <taxon>Betaproteobacteria</taxon>
        <taxon>Neisseriales</taxon>
        <taxon>Neisseriaceae</taxon>
        <taxon>Neisseria</taxon>
    </lineage>
</organism>
<name>A0A2I1X9J1_NEISI</name>
<reference evidence="1 2" key="1">
    <citation type="submission" date="2017-12" db="EMBL/GenBank/DDBJ databases">
        <title>Phylogenetic diversity of female urinary microbiome.</title>
        <authorList>
            <person name="Thomas-White K."/>
            <person name="Wolfe A.J."/>
        </authorList>
    </citation>
    <scope>NUCLEOTIDE SEQUENCE [LARGE SCALE GENOMIC DNA]</scope>
    <source>
        <strain evidence="1 2">UMB0321</strain>
    </source>
</reference>
<sequence>MTFPEFLLFLVFFSYCACYAFSLRKGKIVFDTASGNEIHIGKNGCYSVWHDGDGQISFHITDLNGREVPLSKPLFHASFRRTDGRITLLKQGRLKKGSYTVATPNPHSHIILRKTISETPIILLGTSILSLSFLLH</sequence>
<dbReference type="Proteomes" id="UP000234767">
    <property type="component" value="Unassembled WGS sequence"/>
</dbReference>
<protein>
    <submittedName>
        <fullName evidence="1">Uncharacterized protein</fullName>
    </submittedName>
</protein>
<comment type="caution">
    <text evidence="1">The sequence shown here is derived from an EMBL/GenBank/DDBJ whole genome shotgun (WGS) entry which is preliminary data.</text>
</comment>
<evidence type="ECO:0000313" key="1">
    <source>
        <dbReference type="EMBL" id="PLA39263.1"/>
    </source>
</evidence>
<evidence type="ECO:0000313" key="2">
    <source>
        <dbReference type="Proteomes" id="UP000234767"/>
    </source>
</evidence>